<name>A0A8J3WEY0_PLARO</name>
<reference evidence="1" key="1">
    <citation type="submission" date="2021-01" db="EMBL/GenBank/DDBJ databases">
        <title>Whole genome shotgun sequence of Planobispora rosea NBRC 15558.</title>
        <authorList>
            <person name="Komaki H."/>
            <person name="Tamura T."/>
        </authorList>
    </citation>
    <scope>NUCLEOTIDE SEQUENCE</scope>
    <source>
        <strain evidence="1">NBRC 15558</strain>
    </source>
</reference>
<dbReference type="AlphaFoldDB" id="A0A8J3WEY0"/>
<dbReference type="EMBL" id="BOOI01000035">
    <property type="protein sequence ID" value="GIH85411.1"/>
    <property type="molecule type" value="Genomic_DNA"/>
</dbReference>
<gene>
    <name evidence="1" type="ORF">Pro02_38190</name>
</gene>
<dbReference type="RefSeq" id="WP_203863400.1">
    <property type="nucleotide sequence ID" value="NZ_BMQP01000014.1"/>
</dbReference>
<evidence type="ECO:0000313" key="1">
    <source>
        <dbReference type="EMBL" id="GIH85411.1"/>
    </source>
</evidence>
<sequence length="448" mass="47949">MTGTTRDGRPILLRLDAVVDGPLVPWGEVTARASGRLTVGGLADDVPVTGTIEIAPLTRRRIRYRLSSGDHRLDGWKSIDPRRPVRSMTTLPVTISSASGQIAAEGVLRFDLRRDLLPFLGGLRPGGDAGPDPLASRWRGRPGRLEVWYSTLSDPVSGAGVWIHHELVAPADGSPAYTHGWAAVFPADGPPVLGRFGPDPLRPGAHPFSAGEVTMGPATLTGRAGDLGWRLTRSGGGDVLYTFPAWAWRREILPAAQIVTAPAARFTGTVSYGGRRLDLDGAPGATARIYGHGNARTWGWLHADLGGGDVLEIVAAVSTRPGLNRLRPLPLLRLRVDGRDWPAGDPLLNAARFTARLGLPHWSVRGRVGDRRISVTVTLPPGQTLAVDYADPDGAPAVCHNSERASATVVVETRAGGRWRREREWRLDGTAHAEIGSRDAGAVRRSPP</sequence>
<keyword evidence="2" id="KW-1185">Reference proteome</keyword>
<organism evidence="1 2">
    <name type="scientific">Planobispora rosea</name>
    <dbReference type="NCBI Taxonomy" id="35762"/>
    <lineage>
        <taxon>Bacteria</taxon>
        <taxon>Bacillati</taxon>
        <taxon>Actinomycetota</taxon>
        <taxon>Actinomycetes</taxon>
        <taxon>Streptosporangiales</taxon>
        <taxon>Streptosporangiaceae</taxon>
        <taxon>Planobispora</taxon>
    </lineage>
</organism>
<accession>A0A8J3WEY0</accession>
<protein>
    <submittedName>
        <fullName evidence="1">Uncharacterized protein</fullName>
    </submittedName>
</protein>
<comment type="caution">
    <text evidence="1">The sequence shown here is derived from an EMBL/GenBank/DDBJ whole genome shotgun (WGS) entry which is preliminary data.</text>
</comment>
<dbReference type="Proteomes" id="UP000655044">
    <property type="component" value="Unassembled WGS sequence"/>
</dbReference>
<proteinExistence type="predicted"/>
<evidence type="ECO:0000313" key="2">
    <source>
        <dbReference type="Proteomes" id="UP000655044"/>
    </source>
</evidence>